<evidence type="ECO:0000313" key="4">
    <source>
        <dbReference type="Proteomes" id="UP000015105"/>
    </source>
</evidence>
<keyword evidence="2" id="KW-0472">Membrane</keyword>
<reference evidence="4" key="2">
    <citation type="journal article" date="2017" name="Nat. Plants">
        <title>The Aegilops tauschii genome reveals multiple impacts of transposons.</title>
        <authorList>
            <person name="Zhao G."/>
            <person name="Zou C."/>
            <person name="Li K."/>
            <person name="Wang K."/>
            <person name="Li T."/>
            <person name="Gao L."/>
            <person name="Zhang X."/>
            <person name="Wang H."/>
            <person name="Yang Z."/>
            <person name="Liu X."/>
            <person name="Jiang W."/>
            <person name="Mao L."/>
            <person name="Kong X."/>
            <person name="Jiao Y."/>
            <person name="Jia J."/>
        </authorList>
    </citation>
    <scope>NUCLEOTIDE SEQUENCE [LARGE SCALE GENOMIC DNA]</scope>
    <source>
        <strain evidence="4">cv. AL8/78</strain>
    </source>
</reference>
<keyword evidence="2" id="KW-0812">Transmembrane</keyword>
<dbReference type="Gramene" id="AET7Gv20700700.21">
    <property type="protein sequence ID" value="AET7Gv20700700.21"/>
    <property type="gene ID" value="AET7Gv20700700"/>
</dbReference>
<protein>
    <submittedName>
        <fullName evidence="3">Uncharacterized protein</fullName>
    </submittedName>
</protein>
<reference evidence="3" key="4">
    <citation type="submission" date="2019-03" db="UniProtKB">
        <authorList>
            <consortium name="EnsemblPlants"/>
        </authorList>
    </citation>
    <scope>IDENTIFICATION</scope>
</reference>
<reference evidence="3" key="3">
    <citation type="journal article" date="2017" name="Nature">
        <title>Genome sequence of the progenitor of the wheat D genome Aegilops tauschii.</title>
        <authorList>
            <person name="Luo M.C."/>
            <person name="Gu Y.Q."/>
            <person name="Puiu D."/>
            <person name="Wang H."/>
            <person name="Twardziok S.O."/>
            <person name="Deal K.R."/>
            <person name="Huo N."/>
            <person name="Zhu T."/>
            <person name="Wang L."/>
            <person name="Wang Y."/>
            <person name="McGuire P.E."/>
            <person name="Liu S."/>
            <person name="Long H."/>
            <person name="Ramasamy R.K."/>
            <person name="Rodriguez J.C."/>
            <person name="Van S.L."/>
            <person name="Yuan L."/>
            <person name="Wang Z."/>
            <person name="Xia Z."/>
            <person name="Xiao L."/>
            <person name="Anderson O.D."/>
            <person name="Ouyang S."/>
            <person name="Liang Y."/>
            <person name="Zimin A.V."/>
            <person name="Pertea G."/>
            <person name="Qi P."/>
            <person name="Bennetzen J.L."/>
            <person name="Dai X."/>
            <person name="Dawson M.W."/>
            <person name="Muller H.G."/>
            <person name="Kugler K."/>
            <person name="Rivarola-Duarte L."/>
            <person name="Spannagl M."/>
            <person name="Mayer K.F.X."/>
            <person name="Lu F.H."/>
            <person name="Bevan M.W."/>
            <person name="Leroy P."/>
            <person name="Li P."/>
            <person name="You F.M."/>
            <person name="Sun Q."/>
            <person name="Liu Z."/>
            <person name="Lyons E."/>
            <person name="Wicker T."/>
            <person name="Salzberg S.L."/>
            <person name="Devos K.M."/>
            <person name="Dvorak J."/>
        </authorList>
    </citation>
    <scope>NUCLEOTIDE SEQUENCE [LARGE SCALE GENOMIC DNA]</scope>
    <source>
        <strain evidence="3">cv. AL8/78</strain>
    </source>
</reference>
<feature type="region of interest" description="Disordered" evidence="1">
    <location>
        <begin position="1"/>
        <end position="32"/>
    </location>
</feature>
<evidence type="ECO:0000256" key="2">
    <source>
        <dbReference type="SAM" id="Phobius"/>
    </source>
</evidence>
<keyword evidence="4" id="KW-1185">Reference proteome</keyword>
<keyword evidence="2" id="KW-1133">Transmembrane helix</keyword>
<accession>A0A453RUR8</accession>
<feature type="region of interest" description="Disordered" evidence="1">
    <location>
        <begin position="45"/>
        <end position="86"/>
    </location>
</feature>
<dbReference type="EnsemblPlants" id="AET7Gv20700700.21">
    <property type="protein sequence ID" value="AET7Gv20700700.21"/>
    <property type="gene ID" value="AET7Gv20700700"/>
</dbReference>
<reference evidence="4" key="1">
    <citation type="journal article" date="2014" name="Science">
        <title>Ancient hybridizations among the ancestral genomes of bread wheat.</title>
        <authorList>
            <consortium name="International Wheat Genome Sequencing Consortium,"/>
            <person name="Marcussen T."/>
            <person name="Sandve S.R."/>
            <person name="Heier L."/>
            <person name="Spannagl M."/>
            <person name="Pfeifer M."/>
            <person name="Jakobsen K.S."/>
            <person name="Wulff B.B."/>
            <person name="Steuernagel B."/>
            <person name="Mayer K.F."/>
            <person name="Olsen O.A."/>
        </authorList>
    </citation>
    <scope>NUCLEOTIDE SEQUENCE [LARGE SCALE GENOMIC DNA]</scope>
    <source>
        <strain evidence="4">cv. AL8/78</strain>
    </source>
</reference>
<sequence length="118" mass="12462">SACPPISTFFPSKTPTPFSNPPILTANGGGGYTRRRDFVPVMPCHGCPRAGRTPSASSPPSGHHAGNPARRRRSQLSADRSPGKVPSWISSSFGCVDILLIPNLLCVVLLSGLLLAHY</sequence>
<evidence type="ECO:0000313" key="3">
    <source>
        <dbReference type="EnsemblPlants" id="AET7Gv20700700.21"/>
    </source>
</evidence>
<organism evidence="3 4">
    <name type="scientific">Aegilops tauschii subsp. strangulata</name>
    <name type="common">Goatgrass</name>
    <dbReference type="NCBI Taxonomy" id="200361"/>
    <lineage>
        <taxon>Eukaryota</taxon>
        <taxon>Viridiplantae</taxon>
        <taxon>Streptophyta</taxon>
        <taxon>Embryophyta</taxon>
        <taxon>Tracheophyta</taxon>
        <taxon>Spermatophyta</taxon>
        <taxon>Magnoliopsida</taxon>
        <taxon>Liliopsida</taxon>
        <taxon>Poales</taxon>
        <taxon>Poaceae</taxon>
        <taxon>BOP clade</taxon>
        <taxon>Pooideae</taxon>
        <taxon>Triticodae</taxon>
        <taxon>Triticeae</taxon>
        <taxon>Triticinae</taxon>
        <taxon>Aegilops</taxon>
    </lineage>
</organism>
<evidence type="ECO:0000256" key="1">
    <source>
        <dbReference type="SAM" id="MobiDB-lite"/>
    </source>
</evidence>
<dbReference type="Proteomes" id="UP000015105">
    <property type="component" value="Chromosome 7D"/>
</dbReference>
<feature type="compositionally biased region" description="Low complexity" evidence="1">
    <location>
        <begin position="54"/>
        <end position="66"/>
    </location>
</feature>
<dbReference type="AlphaFoldDB" id="A0A453RUR8"/>
<feature type="transmembrane region" description="Helical" evidence="2">
    <location>
        <begin position="88"/>
        <end position="116"/>
    </location>
</feature>
<proteinExistence type="predicted"/>
<reference evidence="3" key="5">
    <citation type="journal article" date="2021" name="G3 (Bethesda)">
        <title>Aegilops tauschii genome assembly Aet v5.0 features greater sequence contiguity and improved annotation.</title>
        <authorList>
            <person name="Wang L."/>
            <person name="Zhu T."/>
            <person name="Rodriguez J.C."/>
            <person name="Deal K.R."/>
            <person name="Dubcovsky J."/>
            <person name="McGuire P.E."/>
            <person name="Lux T."/>
            <person name="Spannagl M."/>
            <person name="Mayer K.F.X."/>
            <person name="Baldrich P."/>
            <person name="Meyers B.C."/>
            <person name="Huo N."/>
            <person name="Gu Y.Q."/>
            <person name="Zhou H."/>
            <person name="Devos K.M."/>
            <person name="Bennetzen J.L."/>
            <person name="Unver T."/>
            <person name="Budak H."/>
            <person name="Gulick P.J."/>
            <person name="Galiba G."/>
            <person name="Kalapos B."/>
            <person name="Nelson D.R."/>
            <person name="Li P."/>
            <person name="You F.M."/>
            <person name="Luo M.C."/>
            <person name="Dvorak J."/>
        </authorList>
    </citation>
    <scope>NUCLEOTIDE SEQUENCE [LARGE SCALE GENOMIC DNA]</scope>
    <source>
        <strain evidence="3">cv. AL8/78</strain>
    </source>
</reference>
<name>A0A453RUR8_AEGTS</name>